<dbReference type="AlphaFoldDB" id="A0A9P7V533"/>
<evidence type="ECO:0000256" key="6">
    <source>
        <dbReference type="ARBA" id="ARBA00023242"/>
    </source>
</evidence>
<proteinExistence type="predicted"/>
<dbReference type="Pfam" id="PF09135">
    <property type="entry name" value="Alb1"/>
    <property type="match status" value="1"/>
</dbReference>
<comment type="subcellular location">
    <subcellularLocation>
        <location evidence="2">Cytoplasm</location>
    </subcellularLocation>
    <subcellularLocation>
        <location evidence="1">Nucleus</location>
    </subcellularLocation>
</comment>
<keyword evidence="3" id="KW-0813">Transport</keyword>
<evidence type="ECO:0000313" key="7">
    <source>
        <dbReference type="EMBL" id="KAG7191326.1"/>
    </source>
</evidence>
<dbReference type="GeneID" id="66116941"/>
<evidence type="ECO:0000256" key="4">
    <source>
        <dbReference type="ARBA" id="ARBA00022490"/>
    </source>
</evidence>
<evidence type="ECO:0000256" key="3">
    <source>
        <dbReference type="ARBA" id="ARBA00022448"/>
    </source>
</evidence>
<dbReference type="GO" id="GO:0030687">
    <property type="term" value="C:preribosome, large subunit precursor"/>
    <property type="evidence" value="ECO:0007669"/>
    <property type="project" value="TreeGrafter"/>
</dbReference>
<dbReference type="GO" id="GO:0005840">
    <property type="term" value="C:ribosome"/>
    <property type="evidence" value="ECO:0007669"/>
    <property type="project" value="UniProtKB-KW"/>
</dbReference>
<keyword evidence="7" id="KW-0687">Ribonucleoprotein</keyword>
<dbReference type="PANTHER" id="PTHR28280:SF1">
    <property type="entry name" value="SHUTTLING PRE-60S FACTOR ECM1"/>
    <property type="match status" value="1"/>
</dbReference>
<dbReference type="EMBL" id="JAHMUF010000034">
    <property type="protein sequence ID" value="KAG7191326.1"/>
    <property type="molecule type" value="Genomic_DNA"/>
</dbReference>
<evidence type="ECO:0000256" key="5">
    <source>
        <dbReference type="ARBA" id="ARBA00022517"/>
    </source>
</evidence>
<keyword evidence="6" id="KW-0539">Nucleus</keyword>
<dbReference type="OrthoDB" id="4068492at2759"/>
<dbReference type="PANTHER" id="PTHR28280">
    <property type="entry name" value="SHUTTLING PRE-60S FACTOR ECM1"/>
    <property type="match status" value="1"/>
</dbReference>
<dbReference type="GO" id="GO:0005737">
    <property type="term" value="C:cytoplasm"/>
    <property type="evidence" value="ECO:0007669"/>
    <property type="project" value="UniProtKB-SubCell"/>
</dbReference>
<evidence type="ECO:0000313" key="8">
    <source>
        <dbReference type="Proteomes" id="UP000790833"/>
    </source>
</evidence>
<organism evidence="7 8">
    <name type="scientific">Scheffersomyces spartinae</name>
    <dbReference type="NCBI Taxonomy" id="45513"/>
    <lineage>
        <taxon>Eukaryota</taxon>
        <taxon>Fungi</taxon>
        <taxon>Dikarya</taxon>
        <taxon>Ascomycota</taxon>
        <taxon>Saccharomycotina</taxon>
        <taxon>Pichiomycetes</taxon>
        <taxon>Debaryomycetaceae</taxon>
        <taxon>Scheffersomyces</taxon>
    </lineage>
</organism>
<evidence type="ECO:0000256" key="2">
    <source>
        <dbReference type="ARBA" id="ARBA00004496"/>
    </source>
</evidence>
<name>A0A9P7V533_9ASCO</name>
<sequence>MAKKVSKRSRAARRGYLEDDVDEGRDLAKLPKAENDVKSSIIRTTIKNENLLAKKMENLKIRKDRNKKKTNTLKHKVDRSSKVEGVLAGKITQSIERHKYVQTTRKSGWDKINGSISVTNALIEASVPKTAAEIEKEEEDAYVASFFDGDNIKGKTKAMAPNNSFALLEEEEA</sequence>
<dbReference type="InterPro" id="IPR053278">
    <property type="entry name" value="Pre-60S_factor_ECM1"/>
</dbReference>
<dbReference type="GO" id="GO:0000055">
    <property type="term" value="P:ribosomal large subunit export from nucleus"/>
    <property type="evidence" value="ECO:0007669"/>
    <property type="project" value="TreeGrafter"/>
</dbReference>
<reference evidence="7" key="1">
    <citation type="submission" date="2021-03" db="EMBL/GenBank/DDBJ databases">
        <authorList>
            <person name="Palmer J.M."/>
        </authorList>
    </citation>
    <scope>NUCLEOTIDE SEQUENCE</scope>
    <source>
        <strain evidence="7">ARV_011</strain>
    </source>
</reference>
<dbReference type="RefSeq" id="XP_043046878.1">
    <property type="nucleotide sequence ID" value="XM_043194286.1"/>
</dbReference>
<keyword evidence="7" id="KW-0689">Ribosomal protein</keyword>
<accession>A0A9P7V533</accession>
<protein>
    <submittedName>
        <fullName evidence="7">60S ribosomal protein subunit export</fullName>
    </submittedName>
</protein>
<evidence type="ECO:0000256" key="1">
    <source>
        <dbReference type="ARBA" id="ARBA00004123"/>
    </source>
</evidence>
<dbReference type="GO" id="GO:0005730">
    <property type="term" value="C:nucleolus"/>
    <property type="evidence" value="ECO:0007669"/>
    <property type="project" value="TreeGrafter"/>
</dbReference>
<dbReference type="Proteomes" id="UP000790833">
    <property type="component" value="Unassembled WGS sequence"/>
</dbReference>
<gene>
    <name evidence="7" type="primary">ECM1</name>
    <name evidence="7" type="ORF">KQ657_003567</name>
</gene>
<dbReference type="InterPro" id="IPR022784">
    <property type="entry name" value="Ribosome_bgen_Alb1"/>
</dbReference>
<keyword evidence="8" id="KW-1185">Reference proteome</keyword>
<comment type="caution">
    <text evidence="7">The sequence shown here is derived from an EMBL/GenBank/DDBJ whole genome shotgun (WGS) entry which is preliminary data.</text>
</comment>
<keyword evidence="5" id="KW-0690">Ribosome biogenesis</keyword>
<keyword evidence="4" id="KW-0963">Cytoplasm</keyword>